<evidence type="ECO:0000256" key="3">
    <source>
        <dbReference type="ARBA" id="ARBA00022840"/>
    </source>
</evidence>
<evidence type="ECO:0000313" key="6">
    <source>
        <dbReference type="Proteomes" id="UP000515465"/>
    </source>
</evidence>
<dbReference type="InterPro" id="IPR003439">
    <property type="entry name" value="ABC_transporter-like_ATP-bd"/>
</dbReference>
<dbReference type="PROSITE" id="PS50893">
    <property type="entry name" value="ABC_TRANSPORTER_2"/>
    <property type="match status" value="1"/>
</dbReference>
<feature type="domain" description="ABC transporter" evidence="4">
    <location>
        <begin position="2"/>
        <end position="246"/>
    </location>
</feature>
<keyword evidence="5" id="KW-0614">Plasmid</keyword>
<dbReference type="GO" id="GO:0005524">
    <property type="term" value="F:ATP binding"/>
    <property type="evidence" value="ECO:0007669"/>
    <property type="project" value="UniProtKB-KW"/>
</dbReference>
<evidence type="ECO:0000256" key="1">
    <source>
        <dbReference type="ARBA" id="ARBA00022448"/>
    </source>
</evidence>
<accession>A0A7G6T4I0</accession>
<dbReference type="CDD" id="cd03219">
    <property type="entry name" value="ABC_Mj1267_LivG_branched"/>
    <property type="match status" value="1"/>
</dbReference>
<dbReference type="InterPro" id="IPR032823">
    <property type="entry name" value="BCA_ABC_TP_C"/>
</dbReference>
<dbReference type="EMBL" id="CP050297">
    <property type="protein sequence ID" value="QND61662.1"/>
    <property type="molecule type" value="Genomic_DNA"/>
</dbReference>
<keyword evidence="2" id="KW-0547">Nucleotide-binding</keyword>
<dbReference type="Gene3D" id="3.40.50.300">
    <property type="entry name" value="P-loop containing nucleotide triphosphate hydrolases"/>
    <property type="match status" value="1"/>
</dbReference>
<reference evidence="6" key="1">
    <citation type="journal article" date="2020" name="Mol. Plant Microbe">
        <title>Rhizobial microsymbionts of the narrowly endemic Oxytropis species growing in Kamchatka are characterized by significant genetic diversity and possess a set of genes that are associated with T3SS and T6SS secretion systems and can affect the development of symbiosis.</title>
        <authorList>
            <person name="Safronova V."/>
            <person name="Guro P."/>
            <person name="Sazanova A."/>
            <person name="Kuznetsova I."/>
            <person name="Belimov A."/>
            <person name="Yakubov V."/>
            <person name="Chirak E."/>
            <person name="Afonin A."/>
            <person name="Gogolev Y."/>
            <person name="Andronov E."/>
            <person name="Tikhonovich I."/>
        </authorList>
    </citation>
    <scope>NUCLEOTIDE SEQUENCE [LARGE SCALE GENOMIC DNA]</scope>
    <source>
        <strain evidence="6">583</strain>
        <plasmid evidence="6">p_2</plasmid>
    </source>
</reference>
<dbReference type="AlphaFoldDB" id="A0A7G6T4I0"/>
<dbReference type="Pfam" id="PF00005">
    <property type="entry name" value="ABC_tran"/>
    <property type="match status" value="1"/>
</dbReference>
<geneLocation type="plasmid" evidence="5 6">
    <name>p_2</name>
</geneLocation>
<dbReference type="Proteomes" id="UP000515465">
    <property type="component" value="Plasmid p_2"/>
</dbReference>
<dbReference type="SMART" id="SM00382">
    <property type="entry name" value="AAA"/>
    <property type="match status" value="1"/>
</dbReference>
<dbReference type="InterPro" id="IPR003593">
    <property type="entry name" value="AAA+_ATPase"/>
</dbReference>
<dbReference type="PANTHER" id="PTHR45772">
    <property type="entry name" value="CONSERVED COMPONENT OF ABC TRANSPORTER FOR NATURAL AMINO ACIDS-RELATED"/>
    <property type="match status" value="1"/>
</dbReference>
<dbReference type="Pfam" id="PF12399">
    <property type="entry name" value="BCA_ABC_TP_C"/>
    <property type="match status" value="1"/>
</dbReference>
<evidence type="ECO:0000256" key="2">
    <source>
        <dbReference type="ARBA" id="ARBA00022741"/>
    </source>
</evidence>
<dbReference type="RefSeq" id="WP_096459277.1">
    <property type="nucleotide sequence ID" value="NZ_CP050297.1"/>
</dbReference>
<dbReference type="InterPro" id="IPR027417">
    <property type="entry name" value="P-loop_NTPase"/>
</dbReference>
<dbReference type="InterPro" id="IPR051120">
    <property type="entry name" value="ABC_AA/LPS_Transport"/>
</dbReference>
<dbReference type="PANTHER" id="PTHR45772:SF2">
    <property type="entry name" value="ABC TRANSPORTER ATP-BINDING PROTEIN"/>
    <property type="match status" value="1"/>
</dbReference>
<dbReference type="SUPFAM" id="SSF52540">
    <property type="entry name" value="P-loop containing nucleoside triphosphate hydrolases"/>
    <property type="match status" value="1"/>
</dbReference>
<organism evidence="5 6">
    <name type="scientific">Mesorhizobium huakuii</name>
    <dbReference type="NCBI Taxonomy" id="28104"/>
    <lineage>
        <taxon>Bacteria</taxon>
        <taxon>Pseudomonadati</taxon>
        <taxon>Pseudomonadota</taxon>
        <taxon>Alphaproteobacteria</taxon>
        <taxon>Hyphomicrobiales</taxon>
        <taxon>Phyllobacteriaceae</taxon>
        <taxon>Mesorhizobium</taxon>
    </lineage>
</organism>
<sequence>MLEVREISRAFGRLKAVDGVTLSVTKNQIRGLIGPNGSGKSTTMNLISGSLKLSAGKIELEGQRIEGKEPHRIARLGLIRTFQLTRVFTSGTLLDAVALGVRAASGSPWSPARWIPAGDQAEVNQAALVALERMGLAHRANELAGNLPGGLRRILSIATALAARPKIMLLDEPLAGLNATEKAEVANRIEKLRADDVSILLVEHDMRSVMRLCDRITVLNFGQVIAEGTPAEIGRHPDVIKAYLGQKRDRDA</sequence>
<name>A0A7G6T4I0_9HYPH</name>
<keyword evidence="3 5" id="KW-0067">ATP-binding</keyword>
<gene>
    <name evidence="5" type="ORF">HB778_35975</name>
</gene>
<dbReference type="GO" id="GO:0005886">
    <property type="term" value="C:plasma membrane"/>
    <property type="evidence" value="ECO:0007669"/>
    <property type="project" value="TreeGrafter"/>
</dbReference>
<keyword evidence="1" id="KW-0813">Transport</keyword>
<dbReference type="GO" id="GO:0016887">
    <property type="term" value="F:ATP hydrolysis activity"/>
    <property type="evidence" value="ECO:0007669"/>
    <property type="project" value="InterPro"/>
</dbReference>
<evidence type="ECO:0000259" key="4">
    <source>
        <dbReference type="PROSITE" id="PS50893"/>
    </source>
</evidence>
<evidence type="ECO:0000313" key="5">
    <source>
        <dbReference type="EMBL" id="QND61662.1"/>
    </source>
</evidence>
<proteinExistence type="predicted"/>
<protein>
    <submittedName>
        <fullName evidence="5">ABC transporter ATP-binding protein</fullName>
    </submittedName>
</protein>